<organism evidence="4 5">
    <name type="scientific">Buddleja alternifolia</name>
    <dbReference type="NCBI Taxonomy" id="168488"/>
    <lineage>
        <taxon>Eukaryota</taxon>
        <taxon>Viridiplantae</taxon>
        <taxon>Streptophyta</taxon>
        <taxon>Embryophyta</taxon>
        <taxon>Tracheophyta</taxon>
        <taxon>Spermatophyta</taxon>
        <taxon>Magnoliopsida</taxon>
        <taxon>eudicotyledons</taxon>
        <taxon>Gunneridae</taxon>
        <taxon>Pentapetalae</taxon>
        <taxon>asterids</taxon>
        <taxon>lamiids</taxon>
        <taxon>Lamiales</taxon>
        <taxon>Scrophulariaceae</taxon>
        <taxon>Buddlejeae</taxon>
        <taxon>Buddleja</taxon>
    </lineage>
</organism>
<dbReference type="PANTHER" id="PTHR45666">
    <property type="entry name" value="TYPE IV INOSITOL POLYPHOSPHATE 5-PHOSPHATASE 9"/>
    <property type="match status" value="1"/>
</dbReference>
<dbReference type="SUPFAM" id="SSF56219">
    <property type="entry name" value="DNase I-like"/>
    <property type="match status" value="1"/>
</dbReference>
<comment type="caution">
    <text evidence="4">The sequence shown here is derived from an EMBL/GenBank/DDBJ whole genome shotgun (WGS) entry which is preliminary data.</text>
</comment>
<keyword evidence="2" id="KW-0378">Hydrolase</keyword>
<evidence type="ECO:0000313" key="4">
    <source>
        <dbReference type="EMBL" id="KAG8362582.1"/>
    </source>
</evidence>
<dbReference type="GO" id="GO:0034485">
    <property type="term" value="F:phosphatidylinositol-3,4,5-trisphosphate 5-phosphatase activity"/>
    <property type="evidence" value="ECO:0007669"/>
    <property type="project" value="TreeGrafter"/>
</dbReference>
<feature type="domain" description="Inositol polyphosphate-related phosphatase" evidence="3">
    <location>
        <begin position="8"/>
        <end position="153"/>
    </location>
</feature>
<dbReference type="AlphaFoldDB" id="A0AAV6W5S7"/>
<dbReference type="Pfam" id="PF22669">
    <property type="entry name" value="Exo_endo_phos2"/>
    <property type="match status" value="1"/>
</dbReference>
<evidence type="ECO:0000256" key="1">
    <source>
        <dbReference type="ARBA" id="ARBA00010768"/>
    </source>
</evidence>
<dbReference type="GO" id="GO:0004445">
    <property type="term" value="F:inositol-polyphosphate 5-phosphatase activity"/>
    <property type="evidence" value="ECO:0007669"/>
    <property type="project" value="InterPro"/>
</dbReference>
<proteinExistence type="inferred from homology"/>
<dbReference type="GO" id="GO:0004439">
    <property type="term" value="F:phosphatidylinositol-4,5-bisphosphate 5-phosphatase activity"/>
    <property type="evidence" value="ECO:0007669"/>
    <property type="project" value="TreeGrafter"/>
</dbReference>
<sequence>MLLRFWPGSISVSMSIHHTPFCFICTHLASGEKEENAIKRNADVHEIHRRTRFSSLSGLGLPKSINDHERIIWLGDLNYRINLSYERTTELTSKRDWSMLLEQDQFIRELKKGRAFNGWSEGTLSFAPTYKYELNCESYCGEDPKSGRRTPAWNEAAKLQEI</sequence>
<dbReference type="Proteomes" id="UP000826271">
    <property type="component" value="Unassembled WGS sequence"/>
</dbReference>
<protein>
    <recommendedName>
        <fullName evidence="3">Inositol polyphosphate-related phosphatase domain-containing protein</fullName>
    </recommendedName>
</protein>
<keyword evidence="5" id="KW-1185">Reference proteome</keyword>
<evidence type="ECO:0000313" key="5">
    <source>
        <dbReference type="Proteomes" id="UP000826271"/>
    </source>
</evidence>
<gene>
    <name evidence="4" type="ORF">BUALT_BualtUnG0061400</name>
</gene>
<name>A0AAV6W5S7_9LAMI</name>
<dbReference type="InterPro" id="IPR000300">
    <property type="entry name" value="IPPc"/>
</dbReference>
<dbReference type="GO" id="GO:0046856">
    <property type="term" value="P:phosphatidylinositol dephosphorylation"/>
    <property type="evidence" value="ECO:0007669"/>
    <property type="project" value="InterPro"/>
</dbReference>
<dbReference type="InterPro" id="IPR045849">
    <property type="entry name" value="IP5P_plant"/>
</dbReference>
<dbReference type="InterPro" id="IPR036691">
    <property type="entry name" value="Endo/exonu/phosph_ase_sf"/>
</dbReference>
<dbReference type="EMBL" id="WHWC01000437">
    <property type="protein sequence ID" value="KAG8362582.1"/>
    <property type="molecule type" value="Genomic_DNA"/>
</dbReference>
<reference evidence="4" key="1">
    <citation type="submission" date="2019-10" db="EMBL/GenBank/DDBJ databases">
        <authorList>
            <person name="Zhang R."/>
            <person name="Pan Y."/>
            <person name="Wang J."/>
            <person name="Ma R."/>
            <person name="Yu S."/>
        </authorList>
    </citation>
    <scope>NUCLEOTIDE SEQUENCE</scope>
    <source>
        <strain evidence="4">LA-IB0</strain>
        <tissue evidence="4">Leaf</tissue>
    </source>
</reference>
<dbReference type="Gene3D" id="3.60.10.10">
    <property type="entry name" value="Endonuclease/exonuclease/phosphatase"/>
    <property type="match status" value="1"/>
</dbReference>
<evidence type="ECO:0000256" key="2">
    <source>
        <dbReference type="ARBA" id="ARBA00022801"/>
    </source>
</evidence>
<evidence type="ECO:0000259" key="3">
    <source>
        <dbReference type="Pfam" id="PF22669"/>
    </source>
</evidence>
<accession>A0AAV6W5S7</accession>
<comment type="similarity">
    <text evidence="1">Belongs to the inositol polyphosphate 5-phosphatase family.</text>
</comment>
<dbReference type="PANTHER" id="PTHR45666:SF5">
    <property type="entry name" value="TYPE IV INOSITOL POLYPHOSPHATE 5-PHOSPHATASE 3"/>
    <property type="match status" value="1"/>
</dbReference>